<dbReference type="Proteomes" id="UP001069802">
    <property type="component" value="Unassembled WGS sequence"/>
</dbReference>
<sequence length="266" mass="29542">MGKNMTVRLSERQYQILEWTGREDALSIDDLAQHFQLSTQTIRKDINALCEIGMLRRVHGGVCLPSAIENLSFSTRQVMNARNKEGIAALVAKQIPEGSTIFLGIGTSVGYVAKALLKHNDLRVLTNNLQVAAILCKKPKIDTHVSGGKLRHSDHDLVGVETIRFFDAFKADFAIVGTGGLDPAFGMMDFKPDEAYVTQAILANSRRKFLVADHSKWNRAANVKVTPFQNLDLMVTDYLPETLHSSSEKNQLFASKLRILECRSGQ</sequence>
<keyword evidence="3" id="KW-0804">Transcription</keyword>
<gene>
    <name evidence="5" type="ORF">O4H49_18440</name>
</gene>
<evidence type="ECO:0000256" key="3">
    <source>
        <dbReference type="ARBA" id="ARBA00023163"/>
    </source>
</evidence>
<dbReference type="SMART" id="SM01134">
    <property type="entry name" value="DeoRC"/>
    <property type="match status" value="1"/>
</dbReference>
<dbReference type="RefSeq" id="WP_269424912.1">
    <property type="nucleotide sequence ID" value="NZ_JAPWGY010000010.1"/>
</dbReference>
<keyword evidence="2" id="KW-0805">Transcription regulation</keyword>
<dbReference type="InterPro" id="IPR014036">
    <property type="entry name" value="DeoR-like_C"/>
</dbReference>
<dbReference type="SUPFAM" id="SSF100950">
    <property type="entry name" value="NagB/RpiA/CoA transferase-like"/>
    <property type="match status" value="1"/>
</dbReference>
<dbReference type="PROSITE" id="PS51000">
    <property type="entry name" value="HTH_DEOR_2"/>
    <property type="match status" value="1"/>
</dbReference>
<organism evidence="5 6">
    <name type="scientific">Kiloniella laminariae</name>
    <dbReference type="NCBI Taxonomy" id="454162"/>
    <lineage>
        <taxon>Bacteria</taxon>
        <taxon>Pseudomonadati</taxon>
        <taxon>Pseudomonadota</taxon>
        <taxon>Alphaproteobacteria</taxon>
        <taxon>Rhodospirillales</taxon>
        <taxon>Kiloniellaceae</taxon>
        <taxon>Kiloniella</taxon>
    </lineage>
</organism>
<protein>
    <submittedName>
        <fullName evidence="5">DeoR/GlpR family DNA-binding transcription regulator</fullName>
    </submittedName>
</protein>
<dbReference type="Gene3D" id="3.40.50.1360">
    <property type="match status" value="1"/>
</dbReference>
<keyword evidence="5" id="KW-0238">DNA-binding</keyword>
<dbReference type="Gene3D" id="1.10.10.10">
    <property type="entry name" value="Winged helix-like DNA-binding domain superfamily/Winged helix DNA-binding domain"/>
    <property type="match status" value="1"/>
</dbReference>
<dbReference type="PANTHER" id="PTHR30363:SF4">
    <property type="entry name" value="GLYCEROL-3-PHOSPHATE REGULON REPRESSOR"/>
    <property type="match status" value="1"/>
</dbReference>
<dbReference type="Pfam" id="PF00455">
    <property type="entry name" value="DeoRC"/>
    <property type="match status" value="1"/>
</dbReference>
<evidence type="ECO:0000313" key="6">
    <source>
        <dbReference type="Proteomes" id="UP001069802"/>
    </source>
</evidence>
<dbReference type="InterPro" id="IPR050313">
    <property type="entry name" value="Carb_Metab_HTH_regulators"/>
</dbReference>
<dbReference type="SUPFAM" id="SSF46785">
    <property type="entry name" value="Winged helix' DNA-binding domain"/>
    <property type="match status" value="1"/>
</dbReference>
<dbReference type="InterPro" id="IPR001034">
    <property type="entry name" value="DeoR_HTH"/>
</dbReference>
<dbReference type="InterPro" id="IPR036388">
    <property type="entry name" value="WH-like_DNA-bd_sf"/>
</dbReference>
<evidence type="ECO:0000256" key="1">
    <source>
        <dbReference type="ARBA" id="ARBA00022491"/>
    </source>
</evidence>
<evidence type="ECO:0000313" key="5">
    <source>
        <dbReference type="EMBL" id="MCZ4282769.1"/>
    </source>
</evidence>
<keyword evidence="1" id="KW-0678">Repressor</keyword>
<dbReference type="InterPro" id="IPR037171">
    <property type="entry name" value="NagB/RpiA_transferase-like"/>
</dbReference>
<dbReference type="GO" id="GO:0003677">
    <property type="term" value="F:DNA binding"/>
    <property type="evidence" value="ECO:0007669"/>
    <property type="project" value="UniProtKB-KW"/>
</dbReference>
<dbReference type="PANTHER" id="PTHR30363">
    <property type="entry name" value="HTH-TYPE TRANSCRIPTIONAL REGULATOR SRLR-RELATED"/>
    <property type="match status" value="1"/>
</dbReference>
<accession>A0ABT4LNT4</accession>
<dbReference type="InterPro" id="IPR036390">
    <property type="entry name" value="WH_DNA-bd_sf"/>
</dbReference>
<proteinExistence type="predicted"/>
<dbReference type="SMART" id="SM00420">
    <property type="entry name" value="HTH_DEOR"/>
    <property type="match status" value="1"/>
</dbReference>
<dbReference type="PRINTS" id="PR00037">
    <property type="entry name" value="HTHLACR"/>
</dbReference>
<keyword evidence="6" id="KW-1185">Reference proteome</keyword>
<feature type="domain" description="HTH deoR-type" evidence="4">
    <location>
        <begin position="9"/>
        <end position="64"/>
    </location>
</feature>
<dbReference type="EMBL" id="JAPWGY010000010">
    <property type="protein sequence ID" value="MCZ4282769.1"/>
    <property type="molecule type" value="Genomic_DNA"/>
</dbReference>
<evidence type="ECO:0000256" key="2">
    <source>
        <dbReference type="ARBA" id="ARBA00023015"/>
    </source>
</evidence>
<evidence type="ECO:0000259" key="4">
    <source>
        <dbReference type="PROSITE" id="PS51000"/>
    </source>
</evidence>
<dbReference type="Pfam" id="PF08220">
    <property type="entry name" value="HTH_DeoR"/>
    <property type="match status" value="1"/>
</dbReference>
<name>A0ABT4LNT4_9PROT</name>
<comment type="caution">
    <text evidence="5">The sequence shown here is derived from an EMBL/GenBank/DDBJ whole genome shotgun (WGS) entry which is preliminary data.</text>
</comment>
<reference evidence="5" key="1">
    <citation type="submission" date="2022-12" db="EMBL/GenBank/DDBJ databases">
        <title>Bacterial isolates from different developmental stages of Nematostella vectensis.</title>
        <authorList>
            <person name="Fraune S."/>
        </authorList>
    </citation>
    <scope>NUCLEOTIDE SEQUENCE</scope>
    <source>
        <strain evidence="5">G21630-S1</strain>
    </source>
</reference>